<dbReference type="AlphaFoldDB" id="A0A7E5W586"/>
<comment type="subcellular location">
    <subcellularLocation>
        <location evidence="2">Nucleus</location>
    </subcellularLocation>
</comment>
<keyword evidence="4" id="KW-0540">Nuclease</keyword>
<dbReference type="Proteomes" id="UP000322000">
    <property type="component" value="Chromosome 12"/>
</dbReference>
<dbReference type="InterPro" id="IPR045249">
    <property type="entry name" value="HARBI1-like"/>
</dbReference>
<keyword evidence="5" id="KW-0479">Metal-binding</keyword>
<dbReference type="PANTHER" id="PTHR22930:SF269">
    <property type="entry name" value="NUCLEASE HARBI1-LIKE PROTEIN"/>
    <property type="match status" value="1"/>
</dbReference>
<keyword evidence="7" id="KW-0539">Nucleus</keyword>
<dbReference type="InParanoid" id="A0A7E5W586"/>
<evidence type="ECO:0000259" key="8">
    <source>
        <dbReference type="Pfam" id="PF13359"/>
    </source>
</evidence>
<evidence type="ECO:0000256" key="4">
    <source>
        <dbReference type="ARBA" id="ARBA00022722"/>
    </source>
</evidence>
<accession>A0A7E5W586</accession>
<evidence type="ECO:0000313" key="10">
    <source>
        <dbReference type="RefSeq" id="XP_026735794.1"/>
    </source>
</evidence>
<evidence type="ECO:0000256" key="2">
    <source>
        <dbReference type="ARBA" id="ARBA00004123"/>
    </source>
</evidence>
<comment type="similarity">
    <text evidence="3">Belongs to the HARBI1 family.</text>
</comment>
<dbReference type="PANTHER" id="PTHR22930">
    <property type="match status" value="1"/>
</dbReference>
<dbReference type="Pfam" id="PF13359">
    <property type="entry name" value="DDE_Tnp_4"/>
    <property type="match status" value="1"/>
</dbReference>
<gene>
    <name evidence="10" type="primary">LOC113499488</name>
</gene>
<dbReference type="RefSeq" id="XP_026735794.1">
    <property type="nucleotide sequence ID" value="XM_026879993.1"/>
</dbReference>
<keyword evidence="9" id="KW-1185">Reference proteome</keyword>
<dbReference type="FunCoup" id="A0A7E5W586">
    <property type="interactions" value="1"/>
</dbReference>
<dbReference type="KEGG" id="tnl:113499488"/>
<evidence type="ECO:0000313" key="9">
    <source>
        <dbReference type="Proteomes" id="UP000322000"/>
    </source>
</evidence>
<evidence type="ECO:0000256" key="5">
    <source>
        <dbReference type="ARBA" id="ARBA00022723"/>
    </source>
</evidence>
<proteinExistence type="inferred from homology"/>
<protein>
    <submittedName>
        <fullName evidence="10">Protein ALP1-like</fullName>
    </submittedName>
</protein>
<organism evidence="9 10">
    <name type="scientific">Trichoplusia ni</name>
    <name type="common">Cabbage looper</name>
    <dbReference type="NCBI Taxonomy" id="7111"/>
    <lineage>
        <taxon>Eukaryota</taxon>
        <taxon>Metazoa</taxon>
        <taxon>Ecdysozoa</taxon>
        <taxon>Arthropoda</taxon>
        <taxon>Hexapoda</taxon>
        <taxon>Insecta</taxon>
        <taxon>Pterygota</taxon>
        <taxon>Neoptera</taxon>
        <taxon>Endopterygota</taxon>
        <taxon>Lepidoptera</taxon>
        <taxon>Glossata</taxon>
        <taxon>Ditrysia</taxon>
        <taxon>Noctuoidea</taxon>
        <taxon>Noctuidae</taxon>
        <taxon>Plusiinae</taxon>
        <taxon>Trichoplusia</taxon>
    </lineage>
</organism>
<dbReference type="GO" id="GO:0004518">
    <property type="term" value="F:nuclease activity"/>
    <property type="evidence" value="ECO:0007669"/>
    <property type="project" value="UniProtKB-KW"/>
</dbReference>
<comment type="cofactor">
    <cofactor evidence="1">
        <name>a divalent metal cation</name>
        <dbReference type="ChEBI" id="CHEBI:60240"/>
    </cofactor>
</comment>
<evidence type="ECO:0000256" key="7">
    <source>
        <dbReference type="ARBA" id="ARBA00023242"/>
    </source>
</evidence>
<name>A0A7E5W586_TRINI</name>
<dbReference type="GO" id="GO:0046872">
    <property type="term" value="F:metal ion binding"/>
    <property type="evidence" value="ECO:0007669"/>
    <property type="project" value="UniProtKB-KW"/>
</dbReference>
<evidence type="ECO:0000256" key="3">
    <source>
        <dbReference type="ARBA" id="ARBA00006958"/>
    </source>
</evidence>
<dbReference type="GO" id="GO:0005634">
    <property type="term" value="C:nucleus"/>
    <property type="evidence" value="ECO:0007669"/>
    <property type="project" value="UniProtKB-SubCell"/>
</dbReference>
<dbReference type="OrthoDB" id="2668416at2759"/>
<dbReference type="InterPro" id="IPR027806">
    <property type="entry name" value="HARBI1_dom"/>
</dbReference>
<evidence type="ECO:0000256" key="6">
    <source>
        <dbReference type="ARBA" id="ARBA00022801"/>
    </source>
</evidence>
<keyword evidence="6" id="KW-0378">Hydrolase</keyword>
<reference evidence="10" key="1">
    <citation type="submission" date="2025-08" db="UniProtKB">
        <authorList>
            <consortium name="RefSeq"/>
        </authorList>
    </citation>
    <scope>IDENTIFICATION</scope>
</reference>
<evidence type="ECO:0000256" key="1">
    <source>
        <dbReference type="ARBA" id="ARBA00001968"/>
    </source>
</evidence>
<dbReference type="GO" id="GO:0016787">
    <property type="term" value="F:hydrolase activity"/>
    <property type="evidence" value="ECO:0007669"/>
    <property type="project" value="UniProtKB-KW"/>
</dbReference>
<feature type="domain" description="DDE Tnp4" evidence="8">
    <location>
        <begin position="189"/>
        <end position="353"/>
    </location>
</feature>
<sequence length="417" mass="48767">MQLRYKNNLDQYSCKMDSVEATLVTLSLVLLLRKQPKRRQRKQRQYWMHPFNTQRLLCGHHVTTFKQLKKYDFKFKSCYRMSYSTFCELLSIVKPELTRRNTMMRQCISAEERLTITLRYLATGCNFTDLHIDFKCGHTTARRIVKETVEVIWNKLKVISMPEPIEESHLKTAEGFMKHANFPNIIGAIDGKHIRIIKPCHTGSEYYNYKHFFSIVLLAICDANYNFIAIDVGCYGKSSDSTIHDSSEWVKKIREGNFKIPQPRPICNNGIPIPFSFIGDEGFALSEHLQRPYAGKHLPRNKRIYNYRLTRARRYIECTFGILSNKFKIFNRPINVNVDFATNIVKACCVLHNFIRKRDGYQFDHTLSIIGFQDSPASENLHLIRRRRSELSGTAIRNIYTDYFTGEGSVPWQDSKI</sequence>
<dbReference type="GeneID" id="113499488"/>